<reference evidence="3 4" key="1">
    <citation type="submission" date="2011-02" db="EMBL/GenBank/DDBJ databases">
        <title>The Genome Sequence of Sphaeroforma arctica JP610.</title>
        <authorList>
            <consortium name="The Broad Institute Genome Sequencing Platform"/>
            <person name="Russ C."/>
            <person name="Cuomo C."/>
            <person name="Young S.K."/>
            <person name="Zeng Q."/>
            <person name="Gargeya S."/>
            <person name="Alvarado L."/>
            <person name="Berlin A."/>
            <person name="Chapman S.B."/>
            <person name="Chen Z."/>
            <person name="Freedman E."/>
            <person name="Gellesch M."/>
            <person name="Goldberg J."/>
            <person name="Griggs A."/>
            <person name="Gujja S."/>
            <person name="Heilman E."/>
            <person name="Heiman D."/>
            <person name="Howarth C."/>
            <person name="Mehta T."/>
            <person name="Neiman D."/>
            <person name="Pearson M."/>
            <person name="Roberts A."/>
            <person name="Saif S."/>
            <person name="Shea T."/>
            <person name="Shenoy N."/>
            <person name="Sisk P."/>
            <person name="Stolte C."/>
            <person name="Sykes S."/>
            <person name="White J."/>
            <person name="Yandava C."/>
            <person name="Burger G."/>
            <person name="Gray M.W."/>
            <person name="Holland P.W.H."/>
            <person name="King N."/>
            <person name="Lang F.B.F."/>
            <person name="Roger A.J."/>
            <person name="Ruiz-Trillo I."/>
            <person name="Haas B."/>
            <person name="Nusbaum C."/>
            <person name="Birren B."/>
        </authorList>
    </citation>
    <scope>NUCLEOTIDE SEQUENCE [LARGE SCALE GENOMIC DNA]</scope>
    <source>
        <strain evidence="3 4">JP610</strain>
    </source>
</reference>
<protein>
    <submittedName>
        <fullName evidence="3">Uncharacterized protein</fullName>
    </submittedName>
</protein>
<feature type="compositionally biased region" description="Low complexity" evidence="1">
    <location>
        <begin position="644"/>
        <end position="664"/>
    </location>
</feature>
<feature type="region of interest" description="Disordered" evidence="1">
    <location>
        <begin position="233"/>
        <end position="258"/>
    </location>
</feature>
<feature type="compositionally biased region" description="Polar residues" evidence="1">
    <location>
        <begin position="99"/>
        <end position="111"/>
    </location>
</feature>
<feature type="transmembrane region" description="Helical" evidence="2">
    <location>
        <begin position="418"/>
        <end position="440"/>
    </location>
</feature>
<evidence type="ECO:0000313" key="3">
    <source>
        <dbReference type="EMBL" id="KNC78496.1"/>
    </source>
</evidence>
<feature type="transmembrane region" description="Helical" evidence="2">
    <location>
        <begin position="379"/>
        <end position="398"/>
    </location>
</feature>
<feature type="compositionally biased region" description="Polar residues" evidence="1">
    <location>
        <begin position="612"/>
        <end position="629"/>
    </location>
</feature>
<feature type="region of interest" description="Disordered" evidence="1">
    <location>
        <begin position="278"/>
        <end position="316"/>
    </location>
</feature>
<dbReference type="GeneID" id="25909575"/>
<feature type="compositionally biased region" description="Low complexity" evidence="1">
    <location>
        <begin position="42"/>
        <end position="59"/>
    </location>
</feature>
<evidence type="ECO:0000256" key="1">
    <source>
        <dbReference type="SAM" id="MobiDB-lite"/>
    </source>
</evidence>
<keyword evidence="2" id="KW-0472">Membrane</keyword>
<name>A0A0L0FPQ9_9EUKA</name>
<feature type="compositionally biased region" description="Basic and acidic residues" evidence="1">
    <location>
        <begin position="116"/>
        <end position="132"/>
    </location>
</feature>
<keyword evidence="2" id="KW-0812">Transmembrane</keyword>
<dbReference type="EMBL" id="KQ242478">
    <property type="protein sequence ID" value="KNC78496.1"/>
    <property type="molecule type" value="Genomic_DNA"/>
</dbReference>
<dbReference type="Proteomes" id="UP000054560">
    <property type="component" value="Unassembled WGS sequence"/>
</dbReference>
<sequence length="710" mass="76856">MICIKSSPRGSSIVPVKQETNASAVGVTPRRHTPSTNYSGCTVTKETSSTPETSHTPSKYPNAAGDADVHLSTHGSISKNTTNIKRKRDQDQEIESNLAPRSTVNMKNSPANALLDRTDSSTKHRQFRDIDRGQSLNRRTARESSVGLHDGDPQTHKKPSVVERTQRQSSIHTAPARMGRSDRAQSMGRTRASEAVRGGNYDNIHNARADTEDARALTDILHDDDIDAYTRGSSGLHTARSHKSHNRGSLGGVPGQHTPMYTTARPYSDREYVARLDHQERDRERLRSAGASSVHTRERRSMSQRPSDAYAMDATSMGNSPVTSASTYVHGSSASVTRSAPANTHPYSEDGDRSHFIRVWLGNVESFVTNKLAPLRWQGVWLCVALALLVFGLMGLIRGLYNEVMANDGAFSSANIKIYLQACLYLSVVVAVIGCVVLTYEKLNSAREEKLAEIRYMYQHVMTILERQGDAVLVHVRDEVCESRYDPLWPDVVRRVSADSRVRSRKVCVGGVEQREWVWLAKQRRGGSMLPLSSVSGEALNASVLNASALGPATPLWSLNESSDALNGATEGPFGGVNASSSHVSEDVSAETGLGRNGEKEGETTGDKNKGAKSTNSANSAGLNNTHTDPSTHTEDVANSARKLPSTGSLTPSSSSQKATQAQAHENTCVAKDEDPVADGAFSTNASMVDDSAACYQDPTNSLLDDIAIN</sequence>
<dbReference type="RefSeq" id="XP_014152398.1">
    <property type="nucleotide sequence ID" value="XM_014296923.1"/>
</dbReference>
<evidence type="ECO:0000256" key="2">
    <source>
        <dbReference type="SAM" id="Phobius"/>
    </source>
</evidence>
<accession>A0A0L0FPQ9</accession>
<dbReference type="AlphaFoldDB" id="A0A0L0FPQ9"/>
<feature type="compositionally biased region" description="Polar residues" evidence="1">
    <location>
        <begin position="73"/>
        <end position="83"/>
    </location>
</feature>
<keyword evidence="2" id="KW-1133">Transmembrane helix</keyword>
<organism evidence="3 4">
    <name type="scientific">Sphaeroforma arctica JP610</name>
    <dbReference type="NCBI Taxonomy" id="667725"/>
    <lineage>
        <taxon>Eukaryota</taxon>
        <taxon>Ichthyosporea</taxon>
        <taxon>Ichthyophonida</taxon>
        <taxon>Sphaeroforma</taxon>
    </lineage>
</organism>
<feature type="region of interest" description="Disordered" evidence="1">
    <location>
        <begin position="1"/>
        <end position="194"/>
    </location>
</feature>
<feature type="compositionally biased region" description="Basic and acidic residues" evidence="1">
    <location>
        <begin position="597"/>
        <end position="610"/>
    </location>
</feature>
<keyword evidence="4" id="KW-1185">Reference proteome</keyword>
<feature type="compositionally biased region" description="Basic and acidic residues" evidence="1">
    <location>
        <begin position="149"/>
        <end position="166"/>
    </location>
</feature>
<feature type="compositionally biased region" description="Basic and acidic residues" evidence="1">
    <location>
        <begin position="278"/>
        <end position="287"/>
    </location>
</feature>
<evidence type="ECO:0000313" key="4">
    <source>
        <dbReference type="Proteomes" id="UP000054560"/>
    </source>
</evidence>
<feature type="region of interest" description="Disordered" evidence="1">
    <location>
        <begin position="567"/>
        <end position="677"/>
    </location>
</feature>
<proteinExistence type="predicted"/>
<gene>
    <name evidence="3" type="ORF">SARC_09071</name>
</gene>